<dbReference type="EMBL" id="CP004025">
    <property type="protein sequence ID" value="AGC43302.1"/>
    <property type="molecule type" value="Genomic_DNA"/>
</dbReference>
<evidence type="ECO:0000313" key="2">
    <source>
        <dbReference type="Proteomes" id="UP000011131"/>
    </source>
</evidence>
<dbReference type="PATRIC" id="fig|1278073.3.peg.2009"/>
<dbReference type="HOGENOM" id="CLU_1711274_0_0_7"/>
<sequence length="153" mass="16803">MSKAPWRRMRSWKGGWVEGVATELRLECHDTGRPPQYEGEINTCRAGCVCDQGELRTDAARLMKQSALGIRLARRSDGSCTPVGEVAVGGEDNRVHVPPRSPLPRMPKALTLAWFLANGWEGSTVERRGIEVKLVHPSGAQMRLRATALGDVT</sequence>
<accession>L7U6V2</accession>
<protein>
    <submittedName>
        <fullName evidence="1">Uncharacterized protein</fullName>
    </submittedName>
</protein>
<name>L7U6V2_MYXSD</name>
<keyword evidence="2" id="KW-1185">Reference proteome</keyword>
<proteinExistence type="predicted"/>
<dbReference type="STRING" id="1278073.MYSTI_01973"/>
<evidence type="ECO:0000313" key="1">
    <source>
        <dbReference type="EMBL" id="AGC43302.1"/>
    </source>
</evidence>
<dbReference type="Proteomes" id="UP000011131">
    <property type="component" value="Chromosome"/>
</dbReference>
<dbReference type="KEGG" id="msd:MYSTI_01973"/>
<dbReference type="AlphaFoldDB" id="L7U6V2"/>
<gene>
    <name evidence="1" type="ordered locus">MYSTI_01973</name>
</gene>
<reference evidence="1 2" key="1">
    <citation type="journal article" date="2013" name="Genome Announc.">
        <title>Complete genome sequence of Myxococcus stipitatus strain DSM 14675, a fruiting myxobacterium.</title>
        <authorList>
            <person name="Huntley S."/>
            <person name="Kneip S."/>
            <person name="Treuner-Lange A."/>
            <person name="Sogaard-Andersen L."/>
        </authorList>
    </citation>
    <scope>NUCLEOTIDE SEQUENCE [LARGE SCALE GENOMIC DNA]</scope>
    <source>
        <strain evidence="2">DSM 14675 / JCM 12634 / Mx s8</strain>
    </source>
</reference>
<organism evidence="1 2">
    <name type="scientific">Myxococcus stipitatus (strain DSM 14675 / JCM 12634 / Mx s8)</name>
    <dbReference type="NCBI Taxonomy" id="1278073"/>
    <lineage>
        <taxon>Bacteria</taxon>
        <taxon>Pseudomonadati</taxon>
        <taxon>Myxococcota</taxon>
        <taxon>Myxococcia</taxon>
        <taxon>Myxococcales</taxon>
        <taxon>Cystobacterineae</taxon>
        <taxon>Myxococcaceae</taxon>
        <taxon>Myxococcus</taxon>
    </lineage>
</organism>